<organism evidence="1">
    <name type="scientific">Amphimedon queenslandica</name>
    <name type="common">Sponge</name>
    <dbReference type="NCBI Taxonomy" id="400682"/>
    <lineage>
        <taxon>Eukaryota</taxon>
        <taxon>Metazoa</taxon>
        <taxon>Porifera</taxon>
        <taxon>Demospongiae</taxon>
        <taxon>Heteroscleromorpha</taxon>
        <taxon>Haplosclerida</taxon>
        <taxon>Niphatidae</taxon>
        <taxon>Amphimedon</taxon>
    </lineage>
</organism>
<dbReference type="AlphaFoldDB" id="A0A1X7SV69"/>
<accession>A0A1X7SV69</accession>
<dbReference type="EnsemblMetazoa" id="Aqu2.1.06003_001">
    <property type="protein sequence ID" value="Aqu2.1.06003_001"/>
    <property type="gene ID" value="Aqu2.1.06003"/>
</dbReference>
<sequence length="98" mass="10622">NVNDKEGELFWTFSIKDNKTPYQSFKTIDRSTSIEVPGSVRGAILGLSAYSPTNKGALCISFGSESGIGEALSHVFDRVSVKQIAHIHCFALINMGTN</sequence>
<proteinExistence type="predicted"/>
<evidence type="ECO:0000313" key="1">
    <source>
        <dbReference type="EnsemblMetazoa" id="Aqu2.1.06003_001"/>
    </source>
</evidence>
<dbReference type="InParanoid" id="A0A1X7SV69"/>
<reference evidence="1" key="1">
    <citation type="submission" date="2017-05" db="UniProtKB">
        <authorList>
            <consortium name="EnsemblMetazoa"/>
        </authorList>
    </citation>
    <scope>IDENTIFICATION</scope>
</reference>
<protein>
    <submittedName>
        <fullName evidence="1">Uncharacterized protein</fullName>
    </submittedName>
</protein>
<name>A0A1X7SV69_AMPQE</name>